<dbReference type="PROSITE" id="PS01209">
    <property type="entry name" value="LDLRA_1"/>
    <property type="match status" value="3"/>
</dbReference>
<sequence length="282" mass="29673">MGRRALLLFLPPVLAALGGLEGSGADEAQCNRTRQVVCGDRCIPVAWLCNGEGECPDGTDEQCEEACRGHPRAWQCDDGGCISLSWLCDGTGDCLDGSDEVGCETVTACPDHKVRCPGSPECCDAWELCEGFGDCEDGLDNARCPQDHCLAGQWRCKNRVCVMESSKCDGIDDCGDASDEDLCAPCPEGMVRCDGGKCVRESLMCDGEADCADGTDEPGTCGKHCSLANGGCEGPCSDTRWGVRCSCAVGWQLQPDGRSCGGPVSLGSSSLIKSVLHEIHLT</sequence>
<dbReference type="Pfam" id="PF00057">
    <property type="entry name" value="Ldl_recept_a"/>
    <property type="match status" value="3"/>
</dbReference>
<keyword evidence="7" id="KW-0675">Receptor</keyword>
<accession>A0A7E6CLE1</accession>
<dbReference type="PANTHER" id="PTHR22722:SF12">
    <property type="entry name" value="EGF-LIKE DOMAIN-CONTAINING PROTEIN"/>
    <property type="match status" value="1"/>
</dbReference>
<dbReference type="InterPro" id="IPR002172">
    <property type="entry name" value="LDrepeatLR_classA_rpt"/>
</dbReference>
<dbReference type="RefSeq" id="XP_035867014.1">
    <property type="nucleotide sequence ID" value="XM_036011121.1"/>
</dbReference>
<feature type="disulfide bond" evidence="9">
    <location>
        <begin position="186"/>
        <end position="198"/>
    </location>
</feature>
<dbReference type="SUPFAM" id="SSF57424">
    <property type="entry name" value="LDL receptor-like module"/>
    <property type="match status" value="4"/>
</dbReference>
<dbReference type="KEGG" id="pdic:118497277"/>
<organism evidence="11 12">
    <name type="scientific">Phyllostomus discolor</name>
    <name type="common">pale spear-nosed bat</name>
    <dbReference type="NCBI Taxonomy" id="89673"/>
    <lineage>
        <taxon>Eukaryota</taxon>
        <taxon>Metazoa</taxon>
        <taxon>Chordata</taxon>
        <taxon>Craniata</taxon>
        <taxon>Vertebrata</taxon>
        <taxon>Euteleostomi</taxon>
        <taxon>Mammalia</taxon>
        <taxon>Eutheria</taxon>
        <taxon>Laurasiatheria</taxon>
        <taxon>Chiroptera</taxon>
        <taxon>Yangochiroptera</taxon>
        <taxon>Phyllostomidae</taxon>
        <taxon>Phyllostominae</taxon>
        <taxon>Phyllostomus</taxon>
    </lineage>
</organism>
<feature type="disulfide bond" evidence="9">
    <location>
        <begin position="149"/>
        <end position="161"/>
    </location>
</feature>
<dbReference type="GO" id="GO:0043235">
    <property type="term" value="C:receptor complex"/>
    <property type="evidence" value="ECO:0007669"/>
    <property type="project" value="TreeGrafter"/>
</dbReference>
<evidence type="ECO:0000256" key="4">
    <source>
        <dbReference type="ARBA" id="ARBA00022989"/>
    </source>
</evidence>
<dbReference type="AlphaFoldDB" id="A0A7E6CLE1"/>
<evidence type="ECO:0000256" key="7">
    <source>
        <dbReference type="ARBA" id="ARBA00023170"/>
    </source>
</evidence>
<dbReference type="Pfam" id="PF14670">
    <property type="entry name" value="FXa_inhibition"/>
    <property type="match status" value="1"/>
</dbReference>
<keyword evidence="6 9" id="KW-1015">Disulfide bond</keyword>
<dbReference type="InParanoid" id="A0A7E6CLE1"/>
<dbReference type="GeneID" id="118497277"/>
<feature type="disulfide bond" evidence="9">
    <location>
        <begin position="193"/>
        <end position="211"/>
    </location>
</feature>
<evidence type="ECO:0000313" key="12">
    <source>
        <dbReference type="RefSeq" id="XP_035867014.1"/>
    </source>
</evidence>
<keyword evidence="10" id="KW-0732">Signal</keyword>
<feature type="chain" id="PRO_5028951388" evidence="10">
    <location>
        <begin position="16"/>
        <end position="282"/>
    </location>
</feature>
<evidence type="ECO:0000256" key="9">
    <source>
        <dbReference type="PROSITE-ProRule" id="PRU00124"/>
    </source>
</evidence>
<feature type="disulfide bond" evidence="9">
    <location>
        <begin position="156"/>
        <end position="174"/>
    </location>
</feature>
<dbReference type="CDD" id="cd00112">
    <property type="entry name" value="LDLa"/>
    <property type="match status" value="3"/>
</dbReference>
<comment type="caution">
    <text evidence="9">Lacks conserved residue(s) required for the propagation of feature annotation.</text>
</comment>
<dbReference type="OrthoDB" id="21182at2759"/>
<dbReference type="InterPro" id="IPR036055">
    <property type="entry name" value="LDL_receptor-like_sf"/>
</dbReference>
<keyword evidence="3" id="KW-0677">Repeat</keyword>
<feature type="disulfide bond" evidence="9">
    <location>
        <begin position="88"/>
        <end position="103"/>
    </location>
</feature>
<evidence type="ECO:0000256" key="2">
    <source>
        <dbReference type="ARBA" id="ARBA00022692"/>
    </source>
</evidence>
<keyword evidence="2" id="KW-0812">Transmembrane</keyword>
<keyword evidence="5" id="KW-0472">Membrane</keyword>
<protein>
    <submittedName>
        <fullName evidence="12">Low-density lipoprotein receptor-like</fullName>
    </submittedName>
</protein>
<dbReference type="PRINTS" id="PR00261">
    <property type="entry name" value="LDLRECEPTOR"/>
</dbReference>
<proteinExistence type="predicted"/>
<dbReference type="InterPro" id="IPR023415">
    <property type="entry name" value="LDLR_class-A_CS"/>
</dbReference>
<dbReference type="SUPFAM" id="SSF57196">
    <property type="entry name" value="EGF/Laminin"/>
    <property type="match status" value="1"/>
</dbReference>
<evidence type="ECO:0000313" key="11">
    <source>
        <dbReference type="Proteomes" id="UP000504628"/>
    </source>
</evidence>
<dbReference type="InterPro" id="IPR051221">
    <property type="entry name" value="LDLR-related"/>
</dbReference>
<evidence type="ECO:0000256" key="3">
    <source>
        <dbReference type="ARBA" id="ARBA00022737"/>
    </source>
</evidence>
<feature type="disulfide bond" evidence="9">
    <location>
        <begin position="30"/>
        <end position="42"/>
    </location>
</feature>
<dbReference type="Gene3D" id="2.10.25.10">
    <property type="entry name" value="Laminin"/>
    <property type="match status" value="1"/>
</dbReference>
<name>A0A7E6CLE1_9CHIR</name>
<dbReference type="Gene3D" id="4.10.400.10">
    <property type="entry name" value="Low-density Lipoprotein Receptor"/>
    <property type="match status" value="5"/>
</dbReference>
<gene>
    <name evidence="12" type="primary">LOC118497277</name>
</gene>
<feature type="disulfide bond" evidence="9">
    <location>
        <begin position="129"/>
        <end position="144"/>
    </location>
</feature>
<feature type="signal peptide" evidence="10">
    <location>
        <begin position="1"/>
        <end position="15"/>
    </location>
</feature>
<evidence type="ECO:0000256" key="6">
    <source>
        <dbReference type="ARBA" id="ARBA00023157"/>
    </source>
</evidence>
<keyword evidence="4" id="KW-1133">Transmembrane helix</keyword>
<dbReference type="SMART" id="SM00192">
    <property type="entry name" value="LDLa"/>
    <property type="match status" value="5"/>
</dbReference>
<feature type="disulfide bond" evidence="9">
    <location>
        <begin position="168"/>
        <end position="183"/>
    </location>
</feature>
<feature type="disulfide bond" evidence="9">
    <location>
        <begin position="76"/>
        <end position="94"/>
    </location>
</feature>
<evidence type="ECO:0000256" key="10">
    <source>
        <dbReference type="SAM" id="SignalP"/>
    </source>
</evidence>
<keyword evidence="8" id="KW-0325">Glycoprotein</keyword>
<dbReference type="GO" id="GO:0005886">
    <property type="term" value="C:plasma membrane"/>
    <property type="evidence" value="ECO:0007669"/>
    <property type="project" value="TreeGrafter"/>
</dbReference>
<dbReference type="PANTHER" id="PTHR22722">
    <property type="entry name" value="LOW-DENSITY LIPOPROTEIN RECEPTOR-RELATED PROTEIN 2-RELATED"/>
    <property type="match status" value="1"/>
</dbReference>
<keyword evidence="11" id="KW-1185">Reference proteome</keyword>
<evidence type="ECO:0000256" key="8">
    <source>
        <dbReference type="ARBA" id="ARBA00023180"/>
    </source>
</evidence>
<evidence type="ECO:0000256" key="5">
    <source>
        <dbReference type="ARBA" id="ARBA00023136"/>
    </source>
</evidence>
<dbReference type="Proteomes" id="UP000504628">
    <property type="component" value="Chromosome 11"/>
</dbReference>
<comment type="subcellular location">
    <subcellularLocation>
        <location evidence="1">Membrane</location>
        <topology evidence="1">Single-pass membrane protein</topology>
    </subcellularLocation>
</comment>
<dbReference type="PROSITE" id="PS50068">
    <property type="entry name" value="LDLRA_2"/>
    <property type="match status" value="5"/>
</dbReference>
<evidence type="ECO:0000256" key="1">
    <source>
        <dbReference type="ARBA" id="ARBA00004167"/>
    </source>
</evidence>
<reference evidence="12" key="1">
    <citation type="submission" date="2025-08" db="UniProtKB">
        <authorList>
            <consortium name="RefSeq"/>
        </authorList>
    </citation>
    <scope>IDENTIFICATION</scope>
    <source>
        <tissue evidence="12">Muscle</tissue>
    </source>
</reference>